<keyword evidence="5 6" id="KW-0411">Iron-sulfur</keyword>
<feature type="binding site" evidence="6">
    <location>
        <begin position="43"/>
        <end position="50"/>
    </location>
    <ligand>
        <name>ATP</name>
        <dbReference type="ChEBI" id="CHEBI:30616"/>
    </ligand>
</feature>
<protein>
    <recommendedName>
        <fullName evidence="6">Iron-sulfur cluster carrier protein</fullName>
    </recommendedName>
</protein>
<dbReference type="InterPro" id="IPR019591">
    <property type="entry name" value="Mrp/NBP35_ATP-bd"/>
</dbReference>
<dbReference type="GO" id="GO:0016226">
    <property type="term" value="P:iron-sulfur cluster assembly"/>
    <property type="evidence" value="ECO:0007669"/>
    <property type="project" value="InterPro"/>
</dbReference>
<dbReference type="GO" id="GO:0005524">
    <property type="term" value="F:ATP binding"/>
    <property type="evidence" value="ECO:0007669"/>
    <property type="project" value="UniProtKB-UniRule"/>
</dbReference>
<evidence type="ECO:0000256" key="4">
    <source>
        <dbReference type="ARBA" id="ARBA00023004"/>
    </source>
</evidence>
<evidence type="ECO:0000256" key="5">
    <source>
        <dbReference type="ARBA" id="ARBA00023014"/>
    </source>
</evidence>
<dbReference type="InterPro" id="IPR044304">
    <property type="entry name" value="NUBPL-like"/>
</dbReference>
<dbReference type="CDD" id="cd02037">
    <property type="entry name" value="Mrp_NBP35"/>
    <property type="match status" value="1"/>
</dbReference>
<dbReference type="GO" id="GO:0051539">
    <property type="term" value="F:4 iron, 4 sulfur cluster binding"/>
    <property type="evidence" value="ECO:0007669"/>
    <property type="project" value="TreeGrafter"/>
</dbReference>
<dbReference type="Pfam" id="PF10609">
    <property type="entry name" value="ParA"/>
    <property type="match status" value="1"/>
</dbReference>
<dbReference type="Gene3D" id="3.40.50.300">
    <property type="entry name" value="P-loop containing nucleotide triphosphate hydrolases"/>
    <property type="match status" value="1"/>
</dbReference>
<evidence type="ECO:0000256" key="6">
    <source>
        <dbReference type="HAMAP-Rule" id="MF_02040"/>
    </source>
</evidence>
<organism evidence="7 8">
    <name type="scientific">Candidatus Alloenteromonas pullicola</name>
    <dbReference type="NCBI Taxonomy" id="2840784"/>
    <lineage>
        <taxon>Bacteria</taxon>
        <taxon>Bacillati</taxon>
        <taxon>Bacillota</taxon>
        <taxon>Bacillota incertae sedis</taxon>
        <taxon>Candidatus Alloenteromonas</taxon>
    </lineage>
</organism>
<reference evidence="7" key="1">
    <citation type="submission" date="2020-10" db="EMBL/GenBank/DDBJ databases">
        <authorList>
            <person name="Gilroy R."/>
        </authorList>
    </citation>
    <scope>NUCLEOTIDE SEQUENCE</scope>
    <source>
        <strain evidence="7">ChiGjej1B1-22543</strain>
    </source>
</reference>
<evidence type="ECO:0000256" key="1">
    <source>
        <dbReference type="ARBA" id="ARBA00022723"/>
    </source>
</evidence>
<sequence>MPDCNHDCASCGKECGERTSPESFLIHQGPYSNIKKIIAVVSGKGGVGKSLSTSLLAVNAKREGKKVAILDADVTGPSIPTIFGLHELCTGSEDAIYPVKTKSGIEAVSLNLLTDDPTDPVIWRGPVVSSLIKQFYSDVAYGDVDELYVDMPPGTGDVPLTVFQSLPVDGIVIVTSPQDLVSLIVEKALKMARMMDVPVIGLVNNYAYLDCPHCGERIYPFGKIDEEKLASKYGIDVIDGIPFDSALAARCDSGTIEDYEGRYLSRISEAIAKLKPRDIAK</sequence>
<gene>
    <name evidence="7" type="ORF">IAC52_03160</name>
</gene>
<evidence type="ECO:0000313" key="8">
    <source>
        <dbReference type="Proteomes" id="UP000824070"/>
    </source>
</evidence>
<name>A0A9D1LNS1_9FIRM</name>
<dbReference type="HAMAP" id="MF_02040">
    <property type="entry name" value="Mrp_NBP35"/>
    <property type="match status" value="1"/>
</dbReference>
<dbReference type="AlphaFoldDB" id="A0A9D1LNS1"/>
<dbReference type="SUPFAM" id="SSF52540">
    <property type="entry name" value="P-loop containing nucleoside triphosphate hydrolases"/>
    <property type="match status" value="1"/>
</dbReference>
<dbReference type="EMBL" id="DVMV01000021">
    <property type="protein sequence ID" value="HIU45279.1"/>
    <property type="molecule type" value="Genomic_DNA"/>
</dbReference>
<dbReference type="InterPro" id="IPR033756">
    <property type="entry name" value="YlxH/NBP35"/>
</dbReference>
<reference evidence="7" key="2">
    <citation type="journal article" date="2021" name="PeerJ">
        <title>Extensive microbial diversity within the chicken gut microbiome revealed by metagenomics and culture.</title>
        <authorList>
            <person name="Gilroy R."/>
            <person name="Ravi A."/>
            <person name="Getino M."/>
            <person name="Pursley I."/>
            <person name="Horton D.L."/>
            <person name="Alikhan N.F."/>
            <person name="Baker D."/>
            <person name="Gharbi K."/>
            <person name="Hall N."/>
            <person name="Watson M."/>
            <person name="Adriaenssens E.M."/>
            <person name="Foster-Nyarko E."/>
            <person name="Jarju S."/>
            <person name="Secka A."/>
            <person name="Antonio M."/>
            <person name="Oren A."/>
            <person name="Chaudhuri R.R."/>
            <person name="La Ragione R."/>
            <person name="Hildebrand F."/>
            <person name="Pallen M.J."/>
        </authorList>
    </citation>
    <scope>NUCLEOTIDE SEQUENCE</scope>
    <source>
        <strain evidence="7">ChiGjej1B1-22543</strain>
    </source>
</reference>
<dbReference type="PANTHER" id="PTHR42961">
    <property type="entry name" value="IRON-SULFUR PROTEIN NUBPL"/>
    <property type="match status" value="1"/>
</dbReference>
<keyword evidence="2 6" id="KW-0547">Nucleotide-binding</keyword>
<evidence type="ECO:0000256" key="3">
    <source>
        <dbReference type="ARBA" id="ARBA00022840"/>
    </source>
</evidence>
<comment type="caution">
    <text evidence="7">The sequence shown here is derived from an EMBL/GenBank/DDBJ whole genome shotgun (WGS) entry which is preliminary data.</text>
</comment>
<evidence type="ECO:0000313" key="7">
    <source>
        <dbReference type="EMBL" id="HIU45279.1"/>
    </source>
</evidence>
<keyword evidence="3 6" id="KW-0067">ATP-binding</keyword>
<dbReference type="InterPro" id="IPR027417">
    <property type="entry name" value="P-loop_NTPase"/>
</dbReference>
<keyword evidence="1 6" id="KW-0479">Metal-binding</keyword>
<accession>A0A9D1LNS1</accession>
<proteinExistence type="inferred from homology"/>
<dbReference type="GO" id="GO:0016887">
    <property type="term" value="F:ATP hydrolysis activity"/>
    <property type="evidence" value="ECO:0007669"/>
    <property type="project" value="UniProtKB-UniRule"/>
</dbReference>
<comment type="subunit">
    <text evidence="6">Homodimer.</text>
</comment>
<keyword evidence="6" id="KW-0378">Hydrolase</keyword>
<evidence type="ECO:0000256" key="2">
    <source>
        <dbReference type="ARBA" id="ARBA00022741"/>
    </source>
</evidence>
<dbReference type="GO" id="GO:0046872">
    <property type="term" value="F:metal ion binding"/>
    <property type="evidence" value="ECO:0007669"/>
    <property type="project" value="UniProtKB-KW"/>
</dbReference>
<dbReference type="PANTHER" id="PTHR42961:SF2">
    <property type="entry name" value="IRON-SULFUR PROTEIN NUBPL"/>
    <property type="match status" value="1"/>
</dbReference>
<dbReference type="GO" id="GO:0140663">
    <property type="term" value="F:ATP-dependent FeS chaperone activity"/>
    <property type="evidence" value="ECO:0007669"/>
    <property type="project" value="InterPro"/>
</dbReference>
<comment type="function">
    <text evidence="6">Binds and transfers iron-sulfur (Fe-S) clusters to target apoproteins. Can hydrolyze ATP.</text>
</comment>
<dbReference type="Proteomes" id="UP000824070">
    <property type="component" value="Unassembled WGS sequence"/>
</dbReference>
<comment type="similarity">
    <text evidence="6">Belongs to the Mrp/NBP35 ATP-binding proteins family.</text>
</comment>
<keyword evidence="4 6" id="KW-0408">Iron</keyword>
<dbReference type="FunFam" id="3.40.50.300:FF:001119">
    <property type="entry name" value="Iron-sulfur cluster carrier protein"/>
    <property type="match status" value="1"/>
</dbReference>